<dbReference type="EMBL" id="SZPQ01000180">
    <property type="protein sequence ID" value="TKI01550.1"/>
    <property type="molecule type" value="Genomic_DNA"/>
</dbReference>
<evidence type="ECO:0000313" key="2">
    <source>
        <dbReference type="EMBL" id="TKI01550.1"/>
    </source>
</evidence>
<evidence type="ECO:0000259" key="1">
    <source>
        <dbReference type="Pfam" id="PF16473"/>
    </source>
</evidence>
<feature type="domain" description="3'-5' exoribonuclease Rv2179c-like" evidence="1">
    <location>
        <begin position="5"/>
        <end position="110"/>
    </location>
</feature>
<comment type="caution">
    <text evidence="2">The sequence shown here is derived from an EMBL/GenBank/DDBJ whole genome shotgun (WGS) entry which is preliminary data.</text>
</comment>
<name>A0ABY2SE49_9HYPH</name>
<protein>
    <submittedName>
        <fullName evidence="2">3'-5' exoribonuclease</fullName>
    </submittedName>
</protein>
<proteinExistence type="predicted"/>
<reference evidence="2 3" key="1">
    <citation type="submission" date="2019-04" db="EMBL/GenBank/DDBJ databases">
        <authorList>
            <person name="Li M."/>
            <person name="Gao C."/>
        </authorList>
    </citation>
    <scope>NUCLEOTIDE SEQUENCE [LARGE SCALE GENOMIC DNA]</scope>
    <source>
        <strain evidence="2 3">BGMRC 2031</strain>
    </source>
</reference>
<keyword evidence="3" id="KW-1185">Reference proteome</keyword>
<dbReference type="RefSeq" id="WP_136993300.1">
    <property type="nucleotide sequence ID" value="NZ_SZPQ01000180.1"/>
</dbReference>
<dbReference type="Proteomes" id="UP000305202">
    <property type="component" value="Unassembled WGS sequence"/>
</dbReference>
<organism evidence="2 3">
    <name type="scientific">Martelella alba</name>
    <dbReference type="NCBI Taxonomy" id="2590451"/>
    <lineage>
        <taxon>Bacteria</taxon>
        <taxon>Pseudomonadati</taxon>
        <taxon>Pseudomonadota</taxon>
        <taxon>Alphaproteobacteria</taxon>
        <taxon>Hyphomicrobiales</taxon>
        <taxon>Aurantimonadaceae</taxon>
        <taxon>Martelella</taxon>
    </lineage>
</organism>
<dbReference type="Pfam" id="PF16473">
    <property type="entry name" value="Rv2179c-like"/>
    <property type="match status" value="1"/>
</dbReference>
<dbReference type="InterPro" id="IPR033390">
    <property type="entry name" value="Rv2179c-like"/>
</dbReference>
<accession>A0ABY2SE49</accession>
<gene>
    <name evidence="2" type="ORF">FCN80_26335</name>
</gene>
<sequence length="111" mass="12219">MINVITIDIESLDLKPSAVILSVGAFAFDVTNIAETQAAIIMAAQESGTALYSDRVFYGLADTFDQLMRCRSVSRETQQWWYKQGAGARAALEGKRETLDAQLLNLSSWIA</sequence>
<evidence type="ECO:0000313" key="3">
    <source>
        <dbReference type="Proteomes" id="UP000305202"/>
    </source>
</evidence>
<feature type="non-terminal residue" evidence="2">
    <location>
        <position position="111"/>
    </location>
</feature>